<protein>
    <submittedName>
        <fullName evidence="1">Uncharacterized protein</fullName>
    </submittedName>
</protein>
<sequence length="150" mass="15386">MNLGSVSVALCALALSMTLVAQTGAVTSMSAGRSIEVAVADDEDAFVGIDVQSVEVERNATENVTLLTVENRFDHSVDLDVVVTGAEDNQRLNVTAVDAPKSLNSGERGSVVATVECANATTAEMLTVALSASGGGTSVKLPRDMNAQCV</sequence>
<gene>
    <name evidence="1" type="ORF">BDK61_4707</name>
</gene>
<dbReference type="RefSeq" id="WP_121304840.1">
    <property type="nucleotide sequence ID" value="NZ_RBWW01000004.1"/>
</dbReference>
<dbReference type="EMBL" id="RBWW01000004">
    <property type="protein sequence ID" value="RKS75166.1"/>
    <property type="molecule type" value="Genomic_DNA"/>
</dbReference>
<organism evidence="1 2">
    <name type="scientific">Haloarcula quadrata</name>
    <dbReference type="NCBI Taxonomy" id="182779"/>
    <lineage>
        <taxon>Archaea</taxon>
        <taxon>Methanobacteriati</taxon>
        <taxon>Methanobacteriota</taxon>
        <taxon>Stenosarchaea group</taxon>
        <taxon>Halobacteria</taxon>
        <taxon>Halobacteriales</taxon>
        <taxon>Haloarculaceae</taxon>
        <taxon>Haloarcula</taxon>
    </lineage>
</organism>
<dbReference type="Proteomes" id="UP000268233">
    <property type="component" value="Unassembled WGS sequence"/>
</dbReference>
<keyword evidence="2" id="KW-1185">Reference proteome</keyword>
<name>A0A495QQE6_9EURY</name>
<dbReference type="AlphaFoldDB" id="A0A495QQE6"/>
<reference evidence="1 2" key="1">
    <citation type="submission" date="2018-10" db="EMBL/GenBank/DDBJ databases">
        <title>Genomic Encyclopedia of Archaeal and Bacterial Type Strains, Phase II (KMG-II): from individual species to whole genera.</title>
        <authorList>
            <person name="Goeker M."/>
        </authorList>
    </citation>
    <scope>NUCLEOTIDE SEQUENCE [LARGE SCALE GENOMIC DNA]</scope>
    <source>
        <strain evidence="1 2">DSM 11927</strain>
    </source>
</reference>
<accession>A0A495QQE6</accession>
<evidence type="ECO:0000313" key="2">
    <source>
        <dbReference type="Proteomes" id="UP000268233"/>
    </source>
</evidence>
<evidence type="ECO:0000313" key="1">
    <source>
        <dbReference type="EMBL" id="RKS75166.1"/>
    </source>
</evidence>
<proteinExistence type="predicted"/>
<comment type="caution">
    <text evidence="1">The sequence shown here is derived from an EMBL/GenBank/DDBJ whole genome shotgun (WGS) entry which is preliminary data.</text>
</comment>